<protein>
    <submittedName>
        <fullName evidence="2">Purine and uridine phosphorylase</fullName>
    </submittedName>
</protein>
<dbReference type="STRING" id="1684307.A0A316U453"/>
<accession>A0A316U453</accession>
<dbReference type="PANTHER" id="PTHR43691:SF14">
    <property type="entry name" value="URIDINE PHOSPHORYLASE"/>
    <property type="match status" value="1"/>
</dbReference>
<dbReference type="Proteomes" id="UP000245942">
    <property type="component" value="Unassembled WGS sequence"/>
</dbReference>
<dbReference type="CDD" id="cd17769">
    <property type="entry name" value="NP_TgUP-like"/>
    <property type="match status" value="1"/>
</dbReference>
<dbReference type="OrthoDB" id="416752at2759"/>
<dbReference type="InterPro" id="IPR035994">
    <property type="entry name" value="Nucleoside_phosphorylase_sf"/>
</dbReference>
<dbReference type="AlphaFoldDB" id="A0A316U453"/>
<feature type="domain" description="Nucleoside phosphorylase" evidence="1">
    <location>
        <begin position="31"/>
        <end position="254"/>
    </location>
</feature>
<evidence type="ECO:0000313" key="2">
    <source>
        <dbReference type="EMBL" id="PWN19241.1"/>
    </source>
</evidence>
<keyword evidence="3" id="KW-1185">Reference proteome</keyword>
<reference evidence="2 3" key="1">
    <citation type="journal article" date="2018" name="Mol. Biol. Evol.">
        <title>Broad Genomic Sampling Reveals a Smut Pathogenic Ancestry of the Fungal Clade Ustilaginomycotina.</title>
        <authorList>
            <person name="Kijpornyongpan T."/>
            <person name="Mondo S.J."/>
            <person name="Barry K."/>
            <person name="Sandor L."/>
            <person name="Lee J."/>
            <person name="Lipzen A."/>
            <person name="Pangilinan J."/>
            <person name="LaButti K."/>
            <person name="Hainaut M."/>
            <person name="Henrissat B."/>
            <person name="Grigoriev I.V."/>
            <person name="Spatafora J.W."/>
            <person name="Aime M.C."/>
        </authorList>
    </citation>
    <scope>NUCLEOTIDE SEQUENCE [LARGE SCALE GENOMIC DNA]</scope>
    <source>
        <strain evidence="2 3">MCA 4718</strain>
    </source>
</reference>
<evidence type="ECO:0000313" key="3">
    <source>
        <dbReference type="Proteomes" id="UP000245942"/>
    </source>
</evidence>
<evidence type="ECO:0000259" key="1">
    <source>
        <dbReference type="Pfam" id="PF01048"/>
    </source>
</evidence>
<name>A0A316U453_9BASI</name>
<dbReference type="SUPFAM" id="SSF53167">
    <property type="entry name" value="Purine and uridine phosphorylases"/>
    <property type="match status" value="1"/>
</dbReference>
<dbReference type="GO" id="GO:0005829">
    <property type="term" value="C:cytosol"/>
    <property type="evidence" value="ECO:0007669"/>
    <property type="project" value="TreeGrafter"/>
</dbReference>
<dbReference type="InterPro" id="IPR000845">
    <property type="entry name" value="Nucleoside_phosphorylase_d"/>
</dbReference>
<dbReference type="Gene3D" id="3.40.50.1580">
    <property type="entry name" value="Nucleoside phosphorylase domain"/>
    <property type="match status" value="1"/>
</dbReference>
<dbReference type="Pfam" id="PF01048">
    <property type="entry name" value="PNP_UDP_1"/>
    <property type="match status" value="1"/>
</dbReference>
<dbReference type="GO" id="GO:0004850">
    <property type="term" value="F:uridine phosphorylase activity"/>
    <property type="evidence" value="ECO:0007669"/>
    <property type="project" value="TreeGrafter"/>
</dbReference>
<dbReference type="EMBL" id="KZ819332">
    <property type="protein sequence ID" value="PWN19241.1"/>
    <property type="molecule type" value="Genomic_DNA"/>
</dbReference>
<dbReference type="RefSeq" id="XP_025346401.1">
    <property type="nucleotide sequence ID" value="XM_025493023.1"/>
</dbReference>
<proteinExistence type="predicted"/>
<sequence>MKEVLLDANFPRDATGATYHVGTRPGQVANRIITVGDQLRARRIAAHFDGGAASFEFQSQRSFLTLTGTFKGVPLTVVSVGMGFSVIDFFLRECRAVVEGEMIIVRLGSCGSIDPSIPIGSVVVPLTSYGITREYDYFHPLTTAEERATGAMEPYKVTKPLDCDREIHDSLLRALEESTPEAAKAHFGGVAPRSVGEVVNGSTDSFYSSQGRTSIDFLDANANLIDVLRQRHSISTLEMETFVLNHLALSANLASANRASESGAVVADEALTTNDSRRIRTGAVQMIFANRHTSAFITPEEVHLLEDWAGKAVCESLASLEIPLEHTHKDGVWNGQ</sequence>
<organism evidence="2 3">
    <name type="scientific">Pseudomicrostroma glucosiphilum</name>
    <dbReference type="NCBI Taxonomy" id="1684307"/>
    <lineage>
        <taxon>Eukaryota</taxon>
        <taxon>Fungi</taxon>
        <taxon>Dikarya</taxon>
        <taxon>Basidiomycota</taxon>
        <taxon>Ustilaginomycotina</taxon>
        <taxon>Exobasidiomycetes</taxon>
        <taxon>Microstromatales</taxon>
        <taxon>Microstromatales incertae sedis</taxon>
        <taxon>Pseudomicrostroma</taxon>
    </lineage>
</organism>
<dbReference type="PANTHER" id="PTHR43691">
    <property type="entry name" value="URIDINE PHOSPHORYLASE"/>
    <property type="match status" value="1"/>
</dbReference>
<gene>
    <name evidence="2" type="ORF">BCV69DRAFT_284393</name>
</gene>
<dbReference type="GO" id="GO:0006218">
    <property type="term" value="P:uridine catabolic process"/>
    <property type="evidence" value="ECO:0007669"/>
    <property type="project" value="TreeGrafter"/>
</dbReference>
<dbReference type="GeneID" id="37014757"/>